<protein>
    <submittedName>
        <fullName evidence="1">Uncharacterized protein</fullName>
    </submittedName>
</protein>
<reference evidence="1" key="2">
    <citation type="submission" date="2023-06" db="EMBL/GenBank/DDBJ databases">
        <authorList>
            <person name="Swenson N.G."/>
            <person name="Wegrzyn J.L."/>
            <person name="Mcevoy S.L."/>
        </authorList>
    </citation>
    <scope>NUCLEOTIDE SEQUENCE</scope>
    <source>
        <strain evidence="1">NS2018</strain>
        <tissue evidence="1">Leaf</tissue>
    </source>
</reference>
<keyword evidence="2" id="KW-1185">Reference proteome</keyword>
<evidence type="ECO:0000313" key="1">
    <source>
        <dbReference type="EMBL" id="KAK0576310.1"/>
    </source>
</evidence>
<comment type="caution">
    <text evidence="1">The sequence shown here is derived from an EMBL/GenBank/DDBJ whole genome shotgun (WGS) entry which is preliminary data.</text>
</comment>
<name>A0AA39VDS4_ACESA</name>
<sequence length="70" mass="7935">MRLMALSLGILIQFSDWEKTKEDIKDAEMIKPEDKSMEIIFRPHEESGSQNALVMAVTKLSSSSGWSTNF</sequence>
<reference evidence="1" key="1">
    <citation type="journal article" date="2022" name="Plant J.">
        <title>Strategies of tolerance reflected in two North American maple genomes.</title>
        <authorList>
            <person name="McEvoy S.L."/>
            <person name="Sezen U.U."/>
            <person name="Trouern-Trend A."/>
            <person name="McMahon S.M."/>
            <person name="Schaberg P.G."/>
            <person name="Yang J."/>
            <person name="Wegrzyn J.L."/>
            <person name="Swenson N.G."/>
        </authorList>
    </citation>
    <scope>NUCLEOTIDE SEQUENCE</scope>
    <source>
        <strain evidence="1">NS2018</strain>
    </source>
</reference>
<dbReference type="EMBL" id="JAUESC010000386">
    <property type="protein sequence ID" value="KAK0576310.1"/>
    <property type="molecule type" value="Genomic_DNA"/>
</dbReference>
<organism evidence="1 2">
    <name type="scientific">Acer saccharum</name>
    <name type="common">Sugar maple</name>
    <dbReference type="NCBI Taxonomy" id="4024"/>
    <lineage>
        <taxon>Eukaryota</taxon>
        <taxon>Viridiplantae</taxon>
        <taxon>Streptophyta</taxon>
        <taxon>Embryophyta</taxon>
        <taxon>Tracheophyta</taxon>
        <taxon>Spermatophyta</taxon>
        <taxon>Magnoliopsida</taxon>
        <taxon>eudicotyledons</taxon>
        <taxon>Gunneridae</taxon>
        <taxon>Pentapetalae</taxon>
        <taxon>rosids</taxon>
        <taxon>malvids</taxon>
        <taxon>Sapindales</taxon>
        <taxon>Sapindaceae</taxon>
        <taxon>Hippocastanoideae</taxon>
        <taxon>Acereae</taxon>
        <taxon>Acer</taxon>
    </lineage>
</organism>
<accession>A0AA39VDS4</accession>
<evidence type="ECO:0000313" key="2">
    <source>
        <dbReference type="Proteomes" id="UP001168877"/>
    </source>
</evidence>
<gene>
    <name evidence="1" type="ORF">LWI29_015236</name>
</gene>
<dbReference type="Proteomes" id="UP001168877">
    <property type="component" value="Unassembled WGS sequence"/>
</dbReference>
<proteinExistence type="predicted"/>
<dbReference type="AlphaFoldDB" id="A0AA39VDS4"/>